<keyword evidence="9" id="KW-0862">Zinc</keyword>
<dbReference type="InterPro" id="IPR017871">
    <property type="entry name" value="ABC_transporter-like_CS"/>
</dbReference>
<evidence type="ECO:0000256" key="8">
    <source>
        <dbReference type="ARBA" id="ARBA00022771"/>
    </source>
</evidence>
<comment type="subcellular location">
    <subcellularLocation>
        <location evidence="1">Cytoplasm</location>
    </subcellularLocation>
</comment>
<dbReference type="InterPro" id="IPR041552">
    <property type="entry name" value="UvrA_DNA-bd"/>
</dbReference>
<dbReference type="Gene3D" id="1.20.1580.10">
    <property type="entry name" value="ABC transporter ATPase like domain"/>
    <property type="match status" value="3"/>
</dbReference>
<evidence type="ECO:0000256" key="3">
    <source>
        <dbReference type="ARBA" id="ARBA00022723"/>
    </source>
</evidence>
<dbReference type="GO" id="GO:0006289">
    <property type="term" value="P:nucleotide-excision repair"/>
    <property type="evidence" value="ECO:0007669"/>
    <property type="project" value="InterPro"/>
</dbReference>
<dbReference type="GO" id="GO:0003677">
    <property type="term" value="F:DNA binding"/>
    <property type="evidence" value="ECO:0007669"/>
    <property type="project" value="UniProtKB-KW"/>
</dbReference>
<protein>
    <recommendedName>
        <fullName evidence="15">UvrABC system protein A</fullName>
    </recommendedName>
    <alternativeName>
        <fullName evidence="16">Excinuclease ABC subunit A</fullName>
    </alternativeName>
</protein>
<dbReference type="NCBIfam" id="TIGR00630">
    <property type="entry name" value="uvra"/>
    <property type="match status" value="1"/>
</dbReference>
<comment type="caution">
    <text evidence="18">The sequence shown here is derived from an EMBL/GenBank/DDBJ whole genome shotgun (WGS) entry which is preliminary data.</text>
</comment>
<dbReference type="PROSITE" id="PS50893">
    <property type="entry name" value="ABC_TRANSPORTER_2"/>
    <property type="match status" value="1"/>
</dbReference>
<evidence type="ECO:0000256" key="10">
    <source>
        <dbReference type="ARBA" id="ARBA00022840"/>
    </source>
</evidence>
<evidence type="ECO:0000256" key="16">
    <source>
        <dbReference type="ARBA" id="ARBA00042156"/>
    </source>
</evidence>
<dbReference type="GO" id="GO:0008270">
    <property type="term" value="F:zinc ion binding"/>
    <property type="evidence" value="ECO:0007669"/>
    <property type="project" value="UniProtKB-KW"/>
</dbReference>
<evidence type="ECO:0000259" key="17">
    <source>
        <dbReference type="PROSITE" id="PS50893"/>
    </source>
</evidence>
<organism evidence="18 19">
    <name type="scientific">Blastopirellula sediminis</name>
    <dbReference type="NCBI Taxonomy" id="2894196"/>
    <lineage>
        <taxon>Bacteria</taxon>
        <taxon>Pseudomonadati</taxon>
        <taxon>Planctomycetota</taxon>
        <taxon>Planctomycetia</taxon>
        <taxon>Pirellulales</taxon>
        <taxon>Pirellulaceae</taxon>
        <taxon>Blastopirellula</taxon>
    </lineage>
</organism>
<dbReference type="Gene3D" id="3.30.190.20">
    <property type="match status" value="1"/>
</dbReference>
<keyword evidence="13" id="KW-0234">DNA repair</keyword>
<dbReference type="InterPro" id="IPR027417">
    <property type="entry name" value="P-loop_NTPase"/>
</dbReference>
<dbReference type="SUPFAM" id="SSF52540">
    <property type="entry name" value="P-loop containing nucleoside triphosphate hydrolases"/>
    <property type="match status" value="2"/>
</dbReference>
<name>A0A9X1MLT6_9BACT</name>
<dbReference type="Proteomes" id="UP001139103">
    <property type="component" value="Unassembled WGS sequence"/>
</dbReference>
<dbReference type="EMBL" id="JAJKFT010000010">
    <property type="protein sequence ID" value="MCC9629513.1"/>
    <property type="molecule type" value="Genomic_DNA"/>
</dbReference>
<dbReference type="InterPro" id="IPR004602">
    <property type="entry name" value="UvrA"/>
</dbReference>
<gene>
    <name evidence="18" type="primary">uvrA</name>
    <name evidence="18" type="ORF">LOC68_14055</name>
</gene>
<dbReference type="PANTHER" id="PTHR43152:SF3">
    <property type="entry name" value="UVRABC SYSTEM PROTEIN A"/>
    <property type="match status" value="1"/>
</dbReference>
<keyword evidence="19" id="KW-1185">Reference proteome</keyword>
<evidence type="ECO:0000256" key="13">
    <source>
        <dbReference type="ARBA" id="ARBA00023204"/>
    </source>
</evidence>
<evidence type="ECO:0000313" key="19">
    <source>
        <dbReference type="Proteomes" id="UP001139103"/>
    </source>
</evidence>
<dbReference type="InterPro" id="IPR003439">
    <property type="entry name" value="ABC_transporter-like_ATP-bd"/>
</dbReference>
<dbReference type="GO" id="GO:0005737">
    <property type="term" value="C:cytoplasm"/>
    <property type="evidence" value="ECO:0007669"/>
    <property type="project" value="UniProtKB-SubCell"/>
</dbReference>
<evidence type="ECO:0000256" key="1">
    <source>
        <dbReference type="ARBA" id="ARBA00004496"/>
    </source>
</evidence>
<keyword evidence="10" id="KW-0067">ATP-binding</keyword>
<evidence type="ECO:0000256" key="14">
    <source>
        <dbReference type="ARBA" id="ARBA00038000"/>
    </source>
</evidence>
<dbReference type="PANTHER" id="PTHR43152">
    <property type="entry name" value="UVRABC SYSTEM PROTEIN A"/>
    <property type="match status" value="1"/>
</dbReference>
<dbReference type="GO" id="GO:0016887">
    <property type="term" value="F:ATP hydrolysis activity"/>
    <property type="evidence" value="ECO:0007669"/>
    <property type="project" value="InterPro"/>
</dbReference>
<proteinExistence type="inferred from homology"/>
<evidence type="ECO:0000256" key="6">
    <source>
        <dbReference type="ARBA" id="ARBA00022763"/>
    </source>
</evidence>
<dbReference type="GO" id="GO:0005524">
    <property type="term" value="F:ATP binding"/>
    <property type="evidence" value="ECO:0007669"/>
    <property type="project" value="UniProtKB-KW"/>
</dbReference>
<keyword evidence="6" id="KW-0227">DNA damage</keyword>
<evidence type="ECO:0000256" key="12">
    <source>
        <dbReference type="ARBA" id="ARBA00023125"/>
    </source>
</evidence>
<keyword evidence="8" id="KW-0863">Zinc-finger</keyword>
<dbReference type="AlphaFoldDB" id="A0A9X1MLT6"/>
<evidence type="ECO:0000256" key="2">
    <source>
        <dbReference type="ARBA" id="ARBA00022490"/>
    </source>
</evidence>
<comment type="similarity">
    <text evidence="14">Belongs to the ABC transporter superfamily. UvrA family.</text>
</comment>
<keyword evidence="11" id="KW-0267">Excision nuclease</keyword>
<evidence type="ECO:0000256" key="11">
    <source>
        <dbReference type="ARBA" id="ARBA00022881"/>
    </source>
</evidence>
<feature type="domain" description="ABC transporter" evidence="17">
    <location>
        <begin position="580"/>
        <end position="916"/>
    </location>
</feature>
<dbReference type="InterPro" id="IPR041102">
    <property type="entry name" value="UvrA_inter"/>
</dbReference>
<keyword evidence="5" id="KW-0547">Nucleotide-binding</keyword>
<dbReference type="GO" id="GO:0009380">
    <property type="term" value="C:excinuclease repair complex"/>
    <property type="evidence" value="ECO:0007669"/>
    <property type="project" value="InterPro"/>
</dbReference>
<evidence type="ECO:0000256" key="4">
    <source>
        <dbReference type="ARBA" id="ARBA00022737"/>
    </source>
</evidence>
<evidence type="ECO:0000256" key="15">
    <source>
        <dbReference type="ARBA" id="ARBA00039316"/>
    </source>
</evidence>
<evidence type="ECO:0000256" key="7">
    <source>
        <dbReference type="ARBA" id="ARBA00022769"/>
    </source>
</evidence>
<dbReference type="PROSITE" id="PS00211">
    <property type="entry name" value="ABC_TRANSPORTER_1"/>
    <property type="match status" value="1"/>
</dbReference>
<dbReference type="Pfam" id="PF17755">
    <property type="entry name" value="UvrA_DNA-bind"/>
    <property type="match status" value="1"/>
</dbReference>
<keyword evidence="4" id="KW-0677">Repeat</keyword>
<keyword evidence="2" id="KW-0963">Cytoplasm</keyword>
<keyword evidence="3" id="KW-0479">Metal-binding</keyword>
<evidence type="ECO:0000256" key="9">
    <source>
        <dbReference type="ARBA" id="ARBA00022833"/>
    </source>
</evidence>
<dbReference type="Gene3D" id="1.10.8.280">
    <property type="entry name" value="ABC transporter ATPase domain-like"/>
    <property type="match status" value="1"/>
</dbReference>
<reference evidence="18" key="1">
    <citation type="submission" date="2021-11" db="EMBL/GenBank/DDBJ databases">
        <title>Genome sequence.</title>
        <authorList>
            <person name="Sun Q."/>
        </authorList>
    </citation>
    <scope>NUCLEOTIDE SEQUENCE</scope>
    <source>
        <strain evidence="18">JC732</strain>
    </source>
</reference>
<evidence type="ECO:0000256" key="5">
    <source>
        <dbReference type="ARBA" id="ARBA00022741"/>
    </source>
</evidence>
<keyword evidence="12" id="KW-0238">DNA-binding</keyword>
<evidence type="ECO:0000313" key="18">
    <source>
        <dbReference type="EMBL" id="MCC9629513.1"/>
    </source>
</evidence>
<dbReference type="GO" id="GO:0004518">
    <property type="term" value="F:nuclease activity"/>
    <property type="evidence" value="ECO:0007669"/>
    <property type="project" value="UniProtKB-KW"/>
</dbReference>
<dbReference type="Gene3D" id="3.40.50.300">
    <property type="entry name" value="P-loop containing nucleotide triphosphate hydrolases"/>
    <property type="match status" value="3"/>
</dbReference>
<dbReference type="Pfam" id="PF17760">
    <property type="entry name" value="UvrA_inter"/>
    <property type="match status" value="1"/>
</dbReference>
<keyword evidence="7" id="KW-0228">DNA excision</keyword>
<accession>A0A9X1MLT6</accession>
<sequence length="931" mass="103366">MDLDLEHRKLFVFCGVSGSGKTSMALDTLYAEGQRRYIESFSAYTRQFLERLEKPAAESIEGIPPALAVTRGNDSRSNRSTVGTATETTDYLRLLFAKIGEIICPCCGAKIQRDTPQDVAQRILEMNFPGRMMLTFPVAPDKEESWDQVVADLREDGFVRVISGQKTLNLTSDSQQLNGGPVQAIADRLSGEGLKAERLQESLETAFLHGEGVCQLLVESEEQNGVADASSLQEIDGRPWRRHVYSNQLRCETCNKEFIEPEPRLFNFNSPLGACQACEGFGNVIDMDMDLIVPDVSKSLADGAIAPWNTPAYHHELEELLALAPDYGIPTTVPFRELTEDHLRLIREGVPEREFGGLKGFFQWLERRKYKMHLRVFLSRWRSFRDCEACHGQRLRPESLAVRIGGKNIAEVSTMKIRDAYEFFKSLPISPRDQAVARQVLTQLLDRLKYLNVVGLGYLSLDRTIRTLSGGEAQRVALTSTLGSSLVNMLYVFDEPSVGLHPIDVERLAGAIQDLNRRGNTVVLVEHEESMIRRADEIVEFGPGAGERGGEIVFQGTPQELLTSEETLTGDYLMGRRKVIHLEKRRDTTHGRVRIKGARGNNLKNIEVEFPLGVLCVVTGVSGAGKSTLVDNTLYPALCRRKRKEAPKPLDCDDVFGDGQIDDVVLVDQSPIGRSPRSNPVTYIKAFDEIRTVFAATVQARTHNFTASHFSFNVAGGRCDACDGDGHIAIDMQFLADVYMKCPECKGRRYKKDVLEVLYRGKNIAEVLNMTIREAFVFFRGQPKVQAKLQRLIDVGLDYLRLGQPANTLSAGEAQRLKLAGYLASSKRGRTLFLLDEPTTGLHFADIAQLLDCFNSLLQVGHSLIVVEHNLHMMMAADYIIDMGPGAADEGGMVIATGTPEEIAQNQNSPTGRALAEALLSRSGVRLAPRE</sequence>